<evidence type="ECO:0000313" key="3">
    <source>
        <dbReference type="EMBL" id="MDN4476054.1"/>
    </source>
</evidence>
<keyword evidence="2" id="KW-0812">Transmembrane</keyword>
<dbReference type="Proteomes" id="UP001172728">
    <property type="component" value="Unassembled WGS sequence"/>
</dbReference>
<evidence type="ECO:0000256" key="2">
    <source>
        <dbReference type="SAM" id="Phobius"/>
    </source>
</evidence>
<protein>
    <submittedName>
        <fullName evidence="3">Uncharacterized protein</fullName>
    </submittedName>
</protein>
<feature type="compositionally biased region" description="Basic and acidic residues" evidence="1">
    <location>
        <begin position="1"/>
        <end position="18"/>
    </location>
</feature>
<feature type="transmembrane region" description="Helical" evidence="2">
    <location>
        <begin position="157"/>
        <end position="177"/>
    </location>
</feature>
<feature type="region of interest" description="Disordered" evidence="1">
    <location>
        <begin position="117"/>
        <end position="152"/>
    </location>
</feature>
<organism evidence="3 4">
    <name type="scientific">Demequina litoralis</name>
    <dbReference type="NCBI Taxonomy" id="3051660"/>
    <lineage>
        <taxon>Bacteria</taxon>
        <taxon>Bacillati</taxon>
        <taxon>Actinomycetota</taxon>
        <taxon>Actinomycetes</taxon>
        <taxon>Micrococcales</taxon>
        <taxon>Demequinaceae</taxon>
        <taxon>Demequina</taxon>
    </lineage>
</organism>
<keyword evidence="2" id="KW-0472">Membrane</keyword>
<feature type="region of interest" description="Disordered" evidence="1">
    <location>
        <begin position="1"/>
        <end position="105"/>
    </location>
</feature>
<dbReference type="EMBL" id="JAUHPW010000006">
    <property type="protein sequence ID" value="MDN4476054.1"/>
    <property type="molecule type" value="Genomic_DNA"/>
</dbReference>
<keyword evidence="2" id="KW-1133">Transmembrane helix</keyword>
<reference evidence="3" key="1">
    <citation type="submission" date="2023-06" db="EMBL/GenBank/DDBJ databases">
        <title>Sysu t00192.</title>
        <authorList>
            <person name="Gao L."/>
            <person name="Fang B.-Z."/>
            <person name="Li W.-J."/>
        </authorList>
    </citation>
    <scope>NUCLEOTIDE SEQUENCE</scope>
    <source>
        <strain evidence="3">SYSU T00192</strain>
    </source>
</reference>
<accession>A0ABT8GA84</accession>
<name>A0ABT8GA84_9MICO</name>
<comment type="caution">
    <text evidence="3">The sequence shown here is derived from an EMBL/GenBank/DDBJ whole genome shotgun (WGS) entry which is preliminary data.</text>
</comment>
<gene>
    <name evidence="3" type="ORF">QQX09_09330</name>
</gene>
<evidence type="ECO:0000256" key="1">
    <source>
        <dbReference type="SAM" id="MobiDB-lite"/>
    </source>
</evidence>
<feature type="compositionally biased region" description="Basic and acidic residues" evidence="1">
    <location>
        <begin position="66"/>
        <end position="75"/>
    </location>
</feature>
<keyword evidence="4" id="KW-1185">Reference proteome</keyword>
<evidence type="ECO:0000313" key="4">
    <source>
        <dbReference type="Proteomes" id="UP001172728"/>
    </source>
</evidence>
<dbReference type="RefSeq" id="WP_301133806.1">
    <property type="nucleotide sequence ID" value="NZ_JAUHPW010000006.1"/>
</dbReference>
<proteinExistence type="predicted"/>
<sequence>MTEDHETRVSARRARDGQDAPADDTAVSDRATADSTRMSRRRIAESATQPAAPDPAEISTRPAADAPRRREDDVLRPPPDLAARIDAADGVPPARAGAFGHSPQHYYPRIRHTQDARGAGVWPEPPRTSDEGPEVLDESGREDRRLAASRSRHRRRALAVAGGIGALAAAVAVALALL</sequence>